<keyword evidence="7" id="KW-0010">Activator</keyword>
<feature type="domain" description="Transducer of regulated CREB activity N-terminal" evidence="11">
    <location>
        <begin position="4"/>
        <end position="54"/>
    </location>
</feature>
<evidence type="ECO:0000256" key="1">
    <source>
        <dbReference type="ARBA" id="ARBA00004123"/>
    </source>
</evidence>
<name>A0A814ZFL8_9BILA</name>
<dbReference type="EMBL" id="CAJNOT010001736">
    <property type="protein sequence ID" value="CAF1242431.1"/>
    <property type="molecule type" value="Genomic_DNA"/>
</dbReference>
<dbReference type="GO" id="GO:0045944">
    <property type="term" value="P:positive regulation of transcription by RNA polymerase II"/>
    <property type="evidence" value="ECO:0007669"/>
    <property type="project" value="TreeGrafter"/>
</dbReference>
<organism evidence="12 14">
    <name type="scientific">Rotaria sordida</name>
    <dbReference type="NCBI Taxonomy" id="392033"/>
    <lineage>
        <taxon>Eukaryota</taxon>
        <taxon>Metazoa</taxon>
        <taxon>Spiralia</taxon>
        <taxon>Gnathifera</taxon>
        <taxon>Rotifera</taxon>
        <taxon>Eurotatoria</taxon>
        <taxon>Bdelloidea</taxon>
        <taxon>Philodinida</taxon>
        <taxon>Philodinidae</taxon>
        <taxon>Rotaria</taxon>
    </lineage>
</organism>
<dbReference type="GO" id="GO:0005737">
    <property type="term" value="C:cytoplasm"/>
    <property type="evidence" value="ECO:0007669"/>
    <property type="project" value="UniProtKB-SubCell"/>
</dbReference>
<comment type="subcellular location">
    <subcellularLocation>
        <location evidence="2">Cytoplasm</location>
    </subcellularLocation>
    <subcellularLocation>
        <location evidence="1">Nucleus</location>
    </subcellularLocation>
</comment>
<dbReference type="Proteomes" id="UP000663864">
    <property type="component" value="Unassembled WGS sequence"/>
</dbReference>
<evidence type="ECO:0000313" key="12">
    <source>
        <dbReference type="EMBL" id="CAF1242431.1"/>
    </source>
</evidence>
<dbReference type="AlphaFoldDB" id="A0A814ZFL8"/>
<dbReference type="Pfam" id="PF12884">
    <property type="entry name" value="TORC_N"/>
    <property type="match status" value="1"/>
</dbReference>
<evidence type="ECO:0000256" key="3">
    <source>
        <dbReference type="ARBA" id="ARBA00007167"/>
    </source>
</evidence>
<evidence type="ECO:0000256" key="4">
    <source>
        <dbReference type="ARBA" id="ARBA00022490"/>
    </source>
</evidence>
<keyword evidence="4" id="KW-0963">Cytoplasm</keyword>
<sequence length="585" mass="65920">MSSPRKFAEKIALIQQKQAEGDAAFNTIIYEVEAAKQRADRISSAKSKLDVPTRKYEKPYENYQGSNGMNNSDNNNINNYEPQLIKIDNGNESDRLLQLPDNSSWRRTHSDSSLHHTMVPSVVAHYHARIENDNNGQATNYNLNDIKYESLSYSPHHHPHHLQVSNLPFQQHQHQFDLNHNLNYNLNHNYINGRTNVVYPLSQIATPIGPTTSLPTQPIVSSPPNNTHTLLGPRYSSGSNVLMLPPNHHPRGGSLPDLRTENAFHHQQVSFSTAPSPPTSTIQYFFRSSSLQKNGDDDLYILGPQQQLPSNIGPLKQSPSNRRRHSPIGEVKQSSPRRQNSPSPDVCSNQQTVYRVEPSSPQSQSSYSPQNSPHLLPSPGNDYSPFSPQQSTDNNTNNQQQPYFTLPTHFDQITLDNNFYTQQQPSPSSSPNQNLNHPSSPTSVLTSLSNDMNGTHLTYFRPQNFYPTFMNDAFLFSSFIYFVFIVTDIIDKLLAKPSNYCPTQTTVTVTTNVTQKSPTIPNIILTDVDSSKLDLSKELANDFTHAFDSLIDPTDLQLNPDDFLLNVHDLSIDPQLCDDTFRMEN</sequence>
<evidence type="ECO:0000256" key="7">
    <source>
        <dbReference type="ARBA" id="ARBA00023159"/>
    </source>
</evidence>
<dbReference type="PANTHER" id="PTHR13589">
    <property type="entry name" value="CREB-REGULATED TRANSCRIPTION COACTIVATOR"/>
    <property type="match status" value="1"/>
</dbReference>
<dbReference type="GO" id="GO:0008140">
    <property type="term" value="F:cAMP response element binding protein binding"/>
    <property type="evidence" value="ECO:0007669"/>
    <property type="project" value="InterPro"/>
</dbReference>
<dbReference type="EMBL" id="CAJOAX010000025">
    <property type="protein sequence ID" value="CAF3483702.1"/>
    <property type="molecule type" value="Genomic_DNA"/>
</dbReference>
<proteinExistence type="inferred from homology"/>
<evidence type="ECO:0000313" key="14">
    <source>
        <dbReference type="Proteomes" id="UP000663864"/>
    </source>
</evidence>
<dbReference type="InterPro" id="IPR024786">
    <property type="entry name" value="TORC"/>
</dbReference>
<feature type="compositionally biased region" description="Low complexity" evidence="10">
    <location>
        <begin position="422"/>
        <end position="447"/>
    </location>
</feature>
<keyword evidence="6" id="KW-0805">Transcription regulation</keyword>
<protein>
    <recommendedName>
        <fullName evidence="11">Transducer of regulated CREB activity N-terminal domain-containing protein</fullName>
    </recommendedName>
</protein>
<keyword evidence="9" id="KW-0539">Nucleus</keyword>
<evidence type="ECO:0000256" key="10">
    <source>
        <dbReference type="SAM" id="MobiDB-lite"/>
    </source>
</evidence>
<dbReference type="GO" id="GO:0005634">
    <property type="term" value="C:nucleus"/>
    <property type="evidence" value="ECO:0007669"/>
    <property type="project" value="UniProtKB-SubCell"/>
</dbReference>
<evidence type="ECO:0000256" key="5">
    <source>
        <dbReference type="ARBA" id="ARBA00022553"/>
    </source>
</evidence>
<evidence type="ECO:0000256" key="8">
    <source>
        <dbReference type="ARBA" id="ARBA00023163"/>
    </source>
</evidence>
<keyword evidence="8" id="KW-0804">Transcription</keyword>
<keyword evidence="5" id="KW-0597">Phosphoprotein</keyword>
<evidence type="ECO:0000259" key="11">
    <source>
        <dbReference type="Pfam" id="PF12884"/>
    </source>
</evidence>
<evidence type="ECO:0000256" key="6">
    <source>
        <dbReference type="ARBA" id="ARBA00023015"/>
    </source>
</evidence>
<evidence type="ECO:0000256" key="9">
    <source>
        <dbReference type="ARBA" id="ARBA00023242"/>
    </source>
</evidence>
<comment type="caution">
    <text evidence="12">The sequence shown here is derived from an EMBL/GenBank/DDBJ whole genome shotgun (WGS) entry which is preliminary data.</text>
</comment>
<dbReference type="Proteomes" id="UP000663823">
    <property type="component" value="Unassembled WGS sequence"/>
</dbReference>
<feature type="compositionally biased region" description="Low complexity" evidence="10">
    <location>
        <begin position="387"/>
        <end position="402"/>
    </location>
</feature>
<feature type="region of interest" description="Disordered" evidence="10">
    <location>
        <begin position="420"/>
        <end position="447"/>
    </location>
</feature>
<gene>
    <name evidence="13" type="ORF">OTI717_LOCUS686</name>
    <name evidence="12" type="ORF">ZHD862_LOCUS24950</name>
</gene>
<dbReference type="PANTHER" id="PTHR13589:SF15">
    <property type="entry name" value="CREB-REGULATED TRANSCRIPTION COACTIVATOR, ISOFORM B"/>
    <property type="match status" value="1"/>
</dbReference>
<feature type="compositionally biased region" description="Low complexity" evidence="10">
    <location>
        <begin position="333"/>
        <end position="344"/>
    </location>
</feature>
<feature type="compositionally biased region" description="Low complexity" evidence="10">
    <location>
        <begin position="358"/>
        <end position="373"/>
    </location>
</feature>
<reference evidence="12" key="1">
    <citation type="submission" date="2021-02" db="EMBL/GenBank/DDBJ databases">
        <authorList>
            <person name="Nowell W R."/>
        </authorList>
    </citation>
    <scope>NUCLEOTIDE SEQUENCE</scope>
</reference>
<evidence type="ECO:0000313" key="13">
    <source>
        <dbReference type="EMBL" id="CAF3483702.1"/>
    </source>
</evidence>
<evidence type="ECO:0000256" key="2">
    <source>
        <dbReference type="ARBA" id="ARBA00004496"/>
    </source>
</evidence>
<accession>A0A814ZFL8</accession>
<feature type="region of interest" description="Disordered" evidence="10">
    <location>
        <begin position="296"/>
        <end position="403"/>
    </location>
</feature>
<dbReference type="InterPro" id="IPR024783">
    <property type="entry name" value="TORC_N"/>
</dbReference>
<comment type="similarity">
    <text evidence="3">Belongs to the TORC family.</text>
</comment>
<dbReference type="GO" id="GO:0051289">
    <property type="term" value="P:protein homotetramerization"/>
    <property type="evidence" value="ECO:0007669"/>
    <property type="project" value="InterPro"/>
</dbReference>